<evidence type="ECO:0000256" key="1">
    <source>
        <dbReference type="SAM" id="Phobius"/>
    </source>
</evidence>
<dbReference type="EMBL" id="QJTD01000008">
    <property type="protein sequence ID" value="PYE79986.1"/>
    <property type="molecule type" value="Genomic_DNA"/>
</dbReference>
<accession>A0A2V4WTI9</accession>
<keyword evidence="1" id="KW-1133">Transmembrane helix</keyword>
<keyword evidence="1" id="KW-0472">Membrane</keyword>
<dbReference type="AlphaFoldDB" id="A0A2V4WTI9"/>
<keyword evidence="1" id="KW-0812">Transmembrane</keyword>
<feature type="transmembrane region" description="Helical" evidence="1">
    <location>
        <begin position="264"/>
        <end position="283"/>
    </location>
</feature>
<keyword evidence="3" id="KW-1185">Reference proteome</keyword>
<name>A0A2V4WTI9_9FLAO</name>
<evidence type="ECO:0000313" key="2">
    <source>
        <dbReference type="EMBL" id="PYE79986.1"/>
    </source>
</evidence>
<feature type="transmembrane region" description="Helical" evidence="1">
    <location>
        <begin position="80"/>
        <end position="102"/>
    </location>
</feature>
<organism evidence="2 3">
    <name type="scientific">Winogradskyella epiphytica</name>
    <dbReference type="NCBI Taxonomy" id="262005"/>
    <lineage>
        <taxon>Bacteria</taxon>
        <taxon>Pseudomonadati</taxon>
        <taxon>Bacteroidota</taxon>
        <taxon>Flavobacteriia</taxon>
        <taxon>Flavobacteriales</taxon>
        <taxon>Flavobacteriaceae</taxon>
        <taxon>Winogradskyella</taxon>
    </lineage>
</organism>
<dbReference type="RefSeq" id="WP_110476392.1">
    <property type="nucleotide sequence ID" value="NZ_BMWQ01000009.1"/>
</dbReference>
<dbReference type="Proteomes" id="UP000248054">
    <property type="component" value="Unassembled WGS sequence"/>
</dbReference>
<evidence type="ECO:0000313" key="3">
    <source>
        <dbReference type="Proteomes" id="UP000248054"/>
    </source>
</evidence>
<comment type="caution">
    <text evidence="2">The sequence shown here is derived from an EMBL/GenBank/DDBJ whole genome shotgun (WGS) entry which is preliminary data.</text>
</comment>
<feature type="transmembrane region" description="Helical" evidence="1">
    <location>
        <begin position="108"/>
        <end position="126"/>
    </location>
</feature>
<feature type="transmembrane region" description="Helical" evidence="1">
    <location>
        <begin position="224"/>
        <end position="257"/>
    </location>
</feature>
<proteinExistence type="predicted"/>
<dbReference type="OrthoDB" id="1430459at2"/>
<gene>
    <name evidence="2" type="ORF">DFQ11_10810</name>
</gene>
<sequence length="284" mass="32942">MSYLLNIKSKLKDSSALAIQLLLLILGSYCFIMVEENRKWKALILLIGGISYFLSRNRKNHPIIWITLFALLLEDLIHDYFWLANHHFLLTFMVLSVIAFHYHKRGDYLFKNIQILLVIVVITSVFQKLMSRQFISGDFYYFMINQGALFRKFINFFPESVEIIKSNSANLTNFQATNPNEHQSLIIRDIFPKVNFYSQIFVWLTIIIESAVAIAILFKPKSVWSHLILAMMIIGILATRFETGFMALLAICGVFLCNNIYLKVVYTLISVSCFVLIVTRIGYH</sequence>
<protein>
    <submittedName>
        <fullName evidence="2">Uncharacterized protein</fullName>
    </submittedName>
</protein>
<reference evidence="2 3" key="1">
    <citation type="submission" date="2018-06" db="EMBL/GenBank/DDBJ databases">
        <title>Genomic Encyclopedia of Type Strains, Phase III (KMG-III): the genomes of soil and plant-associated and newly described type strains.</title>
        <authorList>
            <person name="Whitman W."/>
        </authorList>
    </citation>
    <scope>NUCLEOTIDE SEQUENCE [LARGE SCALE GENOMIC DNA]</scope>
    <source>
        <strain evidence="2 3">CECT 7945</strain>
    </source>
</reference>
<feature type="transmembrane region" description="Helical" evidence="1">
    <location>
        <begin position="196"/>
        <end position="218"/>
    </location>
</feature>